<organism evidence="2">
    <name type="scientific">Puccinia triticina (isolate 1-1 / race 1 (BBBD))</name>
    <name type="common">Brown leaf rust fungus</name>
    <dbReference type="NCBI Taxonomy" id="630390"/>
    <lineage>
        <taxon>Eukaryota</taxon>
        <taxon>Fungi</taxon>
        <taxon>Dikarya</taxon>
        <taxon>Basidiomycota</taxon>
        <taxon>Pucciniomycotina</taxon>
        <taxon>Pucciniomycetes</taxon>
        <taxon>Pucciniales</taxon>
        <taxon>Pucciniaceae</taxon>
        <taxon>Puccinia</taxon>
    </lineage>
</organism>
<evidence type="ECO:0000313" key="4">
    <source>
        <dbReference type="Proteomes" id="UP000005240"/>
    </source>
</evidence>
<name>A0A180GHG1_PUCT1</name>
<feature type="compositionally biased region" description="Polar residues" evidence="1">
    <location>
        <begin position="65"/>
        <end position="78"/>
    </location>
</feature>
<reference evidence="2" key="1">
    <citation type="submission" date="2009-11" db="EMBL/GenBank/DDBJ databases">
        <authorList>
            <consortium name="The Broad Institute Genome Sequencing Platform"/>
            <person name="Ward D."/>
            <person name="Feldgarden M."/>
            <person name="Earl A."/>
            <person name="Young S.K."/>
            <person name="Zeng Q."/>
            <person name="Koehrsen M."/>
            <person name="Alvarado L."/>
            <person name="Berlin A."/>
            <person name="Bochicchio J."/>
            <person name="Borenstein D."/>
            <person name="Chapman S.B."/>
            <person name="Chen Z."/>
            <person name="Engels R."/>
            <person name="Freedman E."/>
            <person name="Gellesch M."/>
            <person name="Goldberg J."/>
            <person name="Griggs A."/>
            <person name="Gujja S."/>
            <person name="Heilman E."/>
            <person name="Heiman D."/>
            <person name="Hepburn T."/>
            <person name="Howarth C."/>
            <person name="Jen D."/>
            <person name="Larson L."/>
            <person name="Lewis B."/>
            <person name="Mehta T."/>
            <person name="Park D."/>
            <person name="Pearson M."/>
            <person name="Roberts A."/>
            <person name="Saif S."/>
            <person name="Shea T."/>
            <person name="Shenoy N."/>
            <person name="Sisk P."/>
            <person name="Stolte C."/>
            <person name="Sykes S."/>
            <person name="Thomson T."/>
            <person name="Walk T."/>
            <person name="White J."/>
            <person name="Yandava C."/>
            <person name="Izard J."/>
            <person name="Baranova O.V."/>
            <person name="Blanton J.M."/>
            <person name="Tanner A.C."/>
            <person name="Dewhirst F.E."/>
            <person name="Haas B."/>
            <person name="Nusbaum C."/>
            <person name="Birren B."/>
        </authorList>
    </citation>
    <scope>NUCLEOTIDE SEQUENCE [LARGE SCALE GENOMIC DNA]</scope>
    <source>
        <strain evidence="2">1-1 BBBD Race 1</strain>
    </source>
</reference>
<evidence type="ECO:0000313" key="2">
    <source>
        <dbReference type="EMBL" id="OAV92115.1"/>
    </source>
</evidence>
<gene>
    <name evidence="2" type="ORF">PTTG_27749</name>
</gene>
<dbReference type="VEuPathDB" id="FungiDB:PTTG_27749"/>
<dbReference type="EMBL" id="ADAS02000069">
    <property type="protein sequence ID" value="OAV92115.1"/>
    <property type="molecule type" value="Genomic_DNA"/>
</dbReference>
<sequence>MVNTRSGKDHSANPPPTKRGQGRGGRGGRARGSNRGTPLRSVYTPPKEINRDIEDSILTLLGPSPKQSSGGRSSNIQSDKGRLSQRKELQGDGTPQVLSQTERTRRPAKGKTKSAIQEAVQDPKIDRSKGKRRIKAKTLQAKAEEEREQVEREFLHGLSSHGGQGRD</sequence>
<dbReference type="AlphaFoldDB" id="A0A180GHG1"/>
<reference evidence="2" key="2">
    <citation type="submission" date="2016-05" db="EMBL/GenBank/DDBJ databases">
        <title>Comparative analysis highlights variable genome content of wheat rusts and divergence of the mating loci.</title>
        <authorList>
            <person name="Cuomo C.A."/>
            <person name="Bakkeren G."/>
            <person name="Szabo L."/>
            <person name="Khalil H."/>
            <person name="Joly D."/>
            <person name="Goldberg J."/>
            <person name="Young S."/>
            <person name="Zeng Q."/>
            <person name="Fellers J."/>
        </authorList>
    </citation>
    <scope>NUCLEOTIDE SEQUENCE [LARGE SCALE GENOMIC DNA]</scope>
    <source>
        <strain evidence="2">1-1 BBBD Race 1</strain>
    </source>
</reference>
<dbReference type="Proteomes" id="UP000005240">
    <property type="component" value="Unassembled WGS sequence"/>
</dbReference>
<reference evidence="3" key="4">
    <citation type="submission" date="2025-05" db="UniProtKB">
        <authorList>
            <consortium name="EnsemblFungi"/>
        </authorList>
    </citation>
    <scope>IDENTIFICATION</scope>
    <source>
        <strain evidence="3">isolate 1-1 / race 1 (BBBD)</strain>
    </source>
</reference>
<reference evidence="3 4" key="3">
    <citation type="journal article" date="2017" name="G3 (Bethesda)">
        <title>Comparative analysis highlights variable genome content of wheat rusts and divergence of the mating loci.</title>
        <authorList>
            <person name="Cuomo C.A."/>
            <person name="Bakkeren G."/>
            <person name="Khalil H.B."/>
            <person name="Panwar V."/>
            <person name="Joly D."/>
            <person name="Linning R."/>
            <person name="Sakthikumar S."/>
            <person name="Song X."/>
            <person name="Adiconis X."/>
            <person name="Fan L."/>
            <person name="Goldberg J.M."/>
            <person name="Levin J.Z."/>
            <person name="Young S."/>
            <person name="Zeng Q."/>
            <person name="Anikster Y."/>
            <person name="Bruce M."/>
            <person name="Wang M."/>
            <person name="Yin C."/>
            <person name="McCallum B."/>
            <person name="Szabo L.J."/>
            <person name="Hulbert S."/>
            <person name="Chen X."/>
            <person name="Fellers J.P."/>
        </authorList>
    </citation>
    <scope>NUCLEOTIDE SEQUENCE</scope>
    <source>
        <strain evidence="4">Isolate 1-1 / race 1 (BBBD)</strain>
        <strain evidence="3">isolate 1-1 / race 1 (BBBD)</strain>
    </source>
</reference>
<protein>
    <submittedName>
        <fullName evidence="2 3">Uncharacterized protein</fullName>
    </submittedName>
</protein>
<evidence type="ECO:0000313" key="3">
    <source>
        <dbReference type="EnsemblFungi" id="PTTG_27749-t43_1-p1"/>
    </source>
</evidence>
<dbReference type="EnsemblFungi" id="PTTG_27749-t43_1">
    <property type="protein sequence ID" value="PTTG_27749-t43_1-p1"/>
    <property type="gene ID" value="PTTG_27749"/>
</dbReference>
<feature type="compositionally biased region" description="Basic and acidic residues" evidence="1">
    <location>
        <begin position="1"/>
        <end position="11"/>
    </location>
</feature>
<feature type="region of interest" description="Disordered" evidence="1">
    <location>
        <begin position="1"/>
        <end position="167"/>
    </location>
</feature>
<feature type="compositionally biased region" description="Basic and acidic residues" evidence="1">
    <location>
        <begin position="142"/>
        <end position="155"/>
    </location>
</feature>
<accession>A0A180GHG1</accession>
<proteinExistence type="predicted"/>
<evidence type="ECO:0000256" key="1">
    <source>
        <dbReference type="SAM" id="MobiDB-lite"/>
    </source>
</evidence>
<feature type="compositionally biased region" description="Basic and acidic residues" evidence="1">
    <location>
        <begin position="79"/>
        <end position="90"/>
    </location>
</feature>
<keyword evidence="4" id="KW-1185">Reference proteome</keyword>